<proteinExistence type="predicted"/>
<evidence type="ECO:0000313" key="1">
    <source>
        <dbReference type="EMBL" id="CAB4632101.1"/>
    </source>
</evidence>
<accession>A0A6J6J5D5</accession>
<sequence>MPSSFLLLLGGKVIRITAQVTNKYVAALKIKTCPVVAPQLTRTATRMGPVTREPFTDAELKLMEPPRSSGRTKLGSTAENAGALIALPMPTVI</sequence>
<reference evidence="1" key="1">
    <citation type="submission" date="2020-05" db="EMBL/GenBank/DDBJ databases">
        <authorList>
            <person name="Chiriac C."/>
            <person name="Salcher M."/>
            <person name="Ghai R."/>
            <person name="Kavagutti S V."/>
        </authorList>
    </citation>
    <scope>NUCLEOTIDE SEQUENCE</scope>
</reference>
<dbReference type="AlphaFoldDB" id="A0A6J6J5D5"/>
<protein>
    <submittedName>
        <fullName evidence="1">Unannotated protein</fullName>
    </submittedName>
</protein>
<dbReference type="EMBL" id="CAEZVQ010000032">
    <property type="protein sequence ID" value="CAB4632101.1"/>
    <property type="molecule type" value="Genomic_DNA"/>
</dbReference>
<organism evidence="1">
    <name type="scientific">freshwater metagenome</name>
    <dbReference type="NCBI Taxonomy" id="449393"/>
    <lineage>
        <taxon>unclassified sequences</taxon>
        <taxon>metagenomes</taxon>
        <taxon>ecological metagenomes</taxon>
    </lineage>
</organism>
<gene>
    <name evidence="1" type="ORF">UFOPK2086_00397</name>
</gene>
<name>A0A6J6J5D5_9ZZZZ</name>